<proteinExistence type="predicted"/>
<keyword evidence="2" id="KW-1185">Reference proteome</keyword>
<comment type="caution">
    <text evidence="1">The sequence shown here is derived from an EMBL/GenBank/DDBJ whole genome shotgun (WGS) entry which is preliminary data.</text>
</comment>
<evidence type="ECO:0000313" key="2">
    <source>
        <dbReference type="Proteomes" id="UP001500582"/>
    </source>
</evidence>
<dbReference type="Pfam" id="PF00201">
    <property type="entry name" value="UDPGT"/>
    <property type="match status" value="1"/>
</dbReference>
<dbReference type="Gene3D" id="3.40.50.2000">
    <property type="entry name" value="Glycogen Phosphorylase B"/>
    <property type="match status" value="2"/>
</dbReference>
<protein>
    <submittedName>
        <fullName evidence="1">Uncharacterized protein</fullName>
    </submittedName>
</protein>
<reference evidence="2" key="1">
    <citation type="journal article" date="2019" name="Int. J. Syst. Evol. Microbiol.">
        <title>The Global Catalogue of Microorganisms (GCM) 10K type strain sequencing project: providing services to taxonomists for standard genome sequencing and annotation.</title>
        <authorList>
            <consortium name="The Broad Institute Genomics Platform"/>
            <consortium name="The Broad Institute Genome Sequencing Center for Infectious Disease"/>
            <person name="Wu L."/>
            <person name="Ma J."/>
        </authorList>
    </citation>
    <scope>NUCLEOTIDE SEQUENCE [LARGE SCALE GENOMIC DNA]</scope>
    <source>
        <strain evidence="2">JCM 17705</strain>
    </source>
</reference>
<gene>
    <name evidence="1" type="ORF">GCM10023149_25290</name>
</gene>
<dbReference type="InterPro" id="IPR002213">
    <property type="entry name" value="UDP_glucos_trans"/>
</dbReference>
<sequence length="370" mass="41844">MRERKEISSLMRQMNYDFTHVFAEPAANYYMDLKYIHRNYAFELVISDNLFSGVPFIKAKMKLPVIIVGMTPLSQSSADTYHFGYGLQPGRSAGGKLKQYIWNYLLTRFTLRRAQQVYCQQLYDHGVAYNGHTILDVITRYADVYLQQGTAAFEYERTDLGKNVRFIGRLPQIDDHTELNQATVNKLAHFQQVLLISGDVSTDKFRAVINAFDHTDTLLVFCCDEVEHQFLITQQPHARDNVIFTSRSDMAALMPFCTAFLTNGEYEGVMQAIVSALPIVAAGLREGRNEVCARIRHFGVGIDLQTETPSATSIRRAFRAMVTDPRYKVRVSALSEKLHSIEPGAVILQTIFDLLNNHGPTDVPAASLNN</sequence>
<dbReference type="SUPFAM" id="SSF53756">
    <property type="entry name" value="UDP-Glycosyltransferase/glycogen phosphorylase"/>
    <property type="match status" value="1"/>
</dbReference>
<evidence type="ECO:0000313" key="1">
    <source>
        <dbReference type="EMBL" id="GAA4323974.1"/>
    </source>
</evidence>
<organism evidence="1 2">
    <name type="scientific">Mucilaginibacter gynuensis</name>
    <dbReference type="NCBI Taxonomy" id="1302236"/>
    <lineage>
        <taxon>Bacteria</taxon>
        <taxon>Pseudomonadati</taxon>
        <taxon>Bacteroidota</taxon>
        <taxon>Sphingobacteriia</taxon>
        <taxon>Sphingobacteriales</taxon>
        <taxon>Sphingobacteriaceae</taxon>
        <taxon>Mucilaginibacter</taxon>
    </lineage>
</organism>
<accession>A0ABP8GHB2</accession>
<name>A0ABP8GHB2_9SPHI</name>
<dbReference type="Proteomes" id="UP001500582">
    <property type="component" value="Unassembled WGS sequence"/>
</dbReference>
<dbReference type="EMBL" id="BAABFT010000005">
    <property type="protein sequence ID" value="GAA4323974.1"/>
    <property type="molecule type" value="Genomic_DNA"/>
</dbReference>